<feature type="compositionally biased region" description="Basic and acidic residues" evidence="1">
    <location>
        <begin position="384"/>
        <end position="406"/>
    </location>
</feature>
<dbReference type="Pfam" id="PF01023">
    <property type="entry name" value="S_100"/>
    <property type="match status" value="1"/>
</dbReference>
<evidence type="ECO:0000259" key="2">
    <source>
        <dbReference type="SMART" id="SM01394"/>
    </source>
</evidence>
<feature type="compositionally biased region" description="Polar residues" evidence="1">
    <location>
        <begin position="197"/>
        <end position="214"/>
    </location>
</feature>
<feature type="compositionally biased region" description="Polar residues" evidence="1">
    <location>
        <begin position="541"/>
        <end position="555"/>
    </location>
</feature>
<reference evidence="4" key="2">
    <citation type="journal article" date="2013" name="Nat. Commun.">
        <title>Genome of the Chinese tree shrew.</title>
        <authorList>
            <person name="Fan Y."/>
            <person name="Huang Z.Y."/>
            <person name="Cao C.C."/>
            <person name="Chen C.S."/>
            <person name="Chen Y.X."/>
            <person name="Fan D.D."/>
            <person name="He J."/>
            <person name="Hou H.L."/>
            <person name="Hu L."/>
            <person name="Hu X.T."/>
            <person name="Jiang X.T."/>
            <person name="Lai R."/>
            <person name="Lang Y.S."/>
            <person name="Liang B."/>
            <person name="Liao S.G."/>
            <person name="Mu D."/>
            <person name="Ma Y.Y."/>
            <person name="Niu Y.Y."/>
            <person name="Sun X.Q."/>
            <person name="Xia J.Q."/>
            <person name="Xiao J."/>
            <person name="Xiong Z.Q."/>
            <person name="Xu L."/>
            <person name="Yang L."/>
            <person name="Zhang Y."/>
            <person name="Zhao W."/>
            <person name="Zhao X.D."/>
            <person name="Zheng Y.T."/>
            <person name="Zhou J.M."/>
            <person name="Zhu Y.B."/>
            <person name="Zhang G.J."/>
            <person name="Wang J."/>
            <person name="Yao Y.G."/>
        </authorList>
    </citation>
    <scope>NUCLEOTIDE SEQUENCE [LARGE SCALE GENOMIC DNA]</scope>
</reference>
<feature type="compositionally biased region" description="Basic and acidic residues" evidence="1">
    <location>
        <begin position="516"/>
        <end position="540"/>
    </location>
</feature>
<keyword evidence="4" id="KW-1185">Reference proteome</keyword>
<dbReference type="GO" id="GO:0046914">
    <property type="term" value="F:transition metal ion binding"/>
    <property type="evidence" value="ECO:0007669"/>
    <property type="project" value="InterPro"/>
</dbReference>
<sequence>MPQLLRHVLCVIETFHKYASENGDSLTCRELKQLFQREFGDFLQPHVIHAVEKNLNLLDIDNYDTISFDEFILGIFNLLNVCYLDIQSLLNSEPRPEEKSNDVDLQGTPRNGQQTARTLPTQENVIFPSRIALSTPVRSEESEIVRYNRVDPWGDNNTHNQPEAPMYNNPKNQHLEGNKQSQGVVQDIPATEDNGDQFKTNKPVTGSDKTSSLTKGEGQDKVTLREKDKSAKERSGTKTRDWFREQEQILGTQSSPPEEITQRPSEDQEVAIEKGIKKHSKRKEPPLQKDEPISEHADLPEQAAASKPSQTQKSNDSEDDSRTPHTQEPGKEADRTLHETTNVHEPEDYGRISETQEPPAQDGETKSPSVQGGSRNVSETPGLDTKREEVRDPETHKTAGQRERKTQSSALKAQTQSEKYEKLQDSSKEKEAVKGSETQELNSEGGNQNHPEIEGIAVPGEEAKFSEEDTAEAFANNKNGPAAEGTPGTGERTQKLTPLENQSKGKNGVTKTHNKPIKEDSGYQGKDPESLLKQNDERSSETPNSLAPEEGNSNSETHLETEEPATLEEENEDPQKLTEGDDQQIPGKTKYNSSVPQSGLEEKTQRDQDASCVERGAVHSSPLHHLLPGMILQQTDVTPEEHKNQAQTIQASD</sequence>
<feature type="compositionally biased region" description="Polar residues" evidence="1">
    <location>
        <begin position="436"/>
        <end position="450"/>
    </location>
</feature>
<dbReference type="STRING" id="246437.L8Y2U4"/>
<dbReference type="PANTHER" id="PTHR47612:SF1">
    <property type="entry name" value="TRICHOHYALIN-LIKE PROTEIN 1"/>
    <property type="match status" value="1"/>
</dbReference>
<dbReference type="PANTHER" id="PTHR47612">
    <property type="entry name" value="TRICHOHYALIN-LIKE PROTEIN 1"/>
    <property type="match status" value="1"/>
</dbReference>
<feature type="region of interest" description="Disordered" evidence="1">
    <location>
        <begin position="150"/>
        <end position="627"/>
    </location>
</feature>
<dbReference type="EMBL" id="KB366619">
    <property type="protein sequence ID" value="ELV10723.1"/>
    <property type="molecule type" value="Genomic_DNA"/>
</dbReference>
<dbReference type="InterPro" id="IPR011992">
    <property type="entry name" value="EF-hand-dom_pair"/>
</dbReference>
<feature type="compositionally biased region" description="Acidic residues" evidence="1">
    <location>
        <begin position="562"/>
        <end position="572"/>
    </location>
</feature>
<dbReference type="CDD" id="cd00213">
    <property type="entry name" value="S-100"/>
    <property type="match status" value="1"/>
</dbReference>
<feature type="domain" description="S100/CaBP-9k-type calcium binding subdomain" evidence="2">
    <location>
        <begin position="4"/>
        <end position="44"/>
    </location>
</feature>
<dbReference type="InParanoid" id="L8Y2U4"/>
<dbReference type="InterPro" id="IPR034325">
    <property type="entry name" value="S-100_dom"/>
</dbReference>
<feature type="compositionally biased region" description="Basic and acidic residues" evidence="1">
    <location>
        <begin position="217"/>
        <end position="247"/>
    </location>
</feature>
<dbReference type="SUPFAM" id="SSF47473">
    <property type="entry name" value="EF-hand"/>
    <property type="match status" value="1"/>
</dbReference>
<gene>
    <name evidence="3" type="ORF">TREES_T100021266</name>
</gene>
<evidence type="ECO:0000256" key="1">
    <source>
        <dbReference type="SAM" id="MobiDB-lite"/>
    </source>
</evidence>
<feature type="compositionally biased region" description="Basic and acidic residues" evidence="1">
    <location>
        <begin position="260"/>
        <end position="275"/>
    </location>
</feature>
<feature type="compositionally biased region" description="Polar residues" evidence="1">
    <location>
        <begin position="108"/>
        <end position="123"/>
    </location>
</feature>
<feature type="compositionally biased region" description="Basic and acidic residues" evidence="1">
    <location>
        <begin position="320"/>
        <end position="351"/>
    </location>
</feature>
<organism evidence="3 4">
    <name type="scientific">Tupaia chinensis</name>
    <name type="common">Chinese tree shrew</name>
    <name type="synonym">Tupaia belangeri chinensis</name>
    <dbReference type="NCBI Taxonomy" id="246437"/>
    <lineage>
        <taxon>Eukaryota</taxon>
        <taxon>Metazoa</taxon>
        <taxon>Chordata</taxon>
        <taxon>Craniata</taxon>
        <taxon>Vertebrata</taxon>
        <taxon>Euteleostomi</taxon>
        <taxon>Mammalia</taxon>
        <taxon>Eutheria</taxon>
        <taxon>Euarchontoglires</taxon>
        <taxon>Scandentia</taxon>
        <taxon>Tupaiidae</taxon>
        <taxon>Tupaia</taxon>
    </lineage>
</organism>
<protein>
    <submittedName>
        <fullName evidence="3">Trichohyalin-like protein 1</fullName>
    </submittedName>
</protein>
<dbReference type="Gene3D" id="1.10.238.10">
    <property type="entry name" value="EF-hand"/>
    <property type="match status" value="1"/>
</dbReference>
<reference evidence="4" key="1">
    <citation type="submission" date="2012-07" db="EMBL/GenBank/DDBJ databases">
        <title>Genome of the Chinese tree shrew, a rising model animal genetically related to primates.</title>
        <authorList>
            <person name="Zhang G."/>
            <person name="Fan Y."/>
            <person name="Yao Y."/>
            <person name="Huang Z."/>
        </authorList>
    </citation>
    <scope>NUCLEOTIDE SEQUENCE [LARGE SCALE GENOMIC DNA]</scope>
</reference>
<feature type="compositionally biased region" description="Polar residues" evidence="1">
    <location>
        <begin position="366"/>
        <end position="379"/>
    </location>
</feature>
<evidence type="ECO:0000313" key="4">
    <source>
        <dbReference type="Proteomes" id="UP000011518"/>
    </source>
</evidence>
<proteinExistence type="predicted"/>
<feature type="compositionally biased region" description="Basic and acidic residues" evidence="1">
    <location>
        <begin position="600"/>
        <end position="609"/>
    </location>
</feature>
<feature type="compositionally biased region" description="Basic and acidic residues" evidence="1">
    <location>
        <begin position="418"/>
        <end position="434"/>
    </location>
</feature>
<accession>L8Y2U4</accession>
<dbReference type="InterPro" id="IPR013787">
    <property type="entry name" value="S100_Ca-bd_sub"/>
</dbReference>
<feature type="compositionally biased region" description="Polar residues" evidence="1">
    <location>
        <begin position="407"/>
        <end position="417"/>
    </location>
</feature>
<feature type="compositionally biased region" description="Basic and acidic residues" evidence="1">
    <location>
        <begin position="283"/>
        <end position="299"/>
    </location>
</feature>
<feature type="compositionally biased region" description="Polar residues" evidence="1">
    <location>
        <begin position="495"/>
        <end position="511"/>
    </location>
</feature>
<name>L8Y2U4_TUPCH</name>
<dbReference type="InterPro" id="IPR042937">
    <property type="entry name" value="TCHHL1"/>
</dbReference>
<dbReference type="eggNOG" id="ENOG502RU01">
    <property type="taxonomic scope" value="Eukaryota"/>
</dbReference>
<evidence type="ECO:0000313" key="3">
    <source>
        <dbReference type="EMBL" id="ELV10723.1"/>
    </source>
</evidence>
<dbReference type="FunCoup" id="L8Y2U4">
    <property type="interactions" value="20"/>
</dbReference>
<dbReference type="SMART" id="SM01394">
    <property type="entry name" value="S_100"/>
    <property type="match status" value="1"/>
</dbReference>
<dbReference type="AlphaFoldDB" id="L8Y2U4"/>
<feature type="region of interest" description="Disordered" evidence="1">
    <location>
        <begin position="93"/>
        <end position="123"/>
    </location>
</feature>
<dbReference type="Proteomes" id="UP000011518">
    <property type="component" value="Unassembled WGS sequence"/>
</dbReference>